<feature type="transmembrane region" description="Helical" evidence="8">
    <location>
        <begin position="109"/>
        <end position="133"/>
    </location>
</feature>
<dbReference type="EC" id="2.3.-.-" evidence="9"/>
<dbReference type="Proteomes" id="UP001257234">
    <property type="component" value="Unassembled WGS sequence"/>
</dbReference>
<feature type="transmembrane region" description="Helical" evidence="8">
    <location>
        <begin position="6"/>
        <end position="23"/>
    </location>
</feature>
<evidence type="ECO:0000313" key="9">
    <source>
        <dbReference type="EMBL" id="MDR5590594.1"/>
    </source>
</evidence>
<feature type="transmembrane region" description="Helical" evidence="8">
    <location>
        <begin position="153"/>
        <end position="171"/>
    </location>
</feature>
<protein>
    <submittedName>
        <fullName evidence="9">MBOAT family O-acyltransferase</fullName>
        <ecNumber evidence="9">2.3.-.-</ecNumber>
    </submittedName>
</protein>
<feature type="transmembrane region" description="Helical" evidence="8">
    <location>
        <begin position="332"/>
        <end position="349"/>
    </location>
</feature>
<feature type="transmembrane region" description="Helical" evidence="8">
    <location>
        <begin position="419"/>
        <end position="437"/>
    </location>
</feature>
<keyword evidence="7 9" id="KW-0808">Transferase</keyword>
<dbReference type="InterPro" id="IPR051085">
    <property type="entry name" value="MB_O-acyltransferase"/>
</dbReference>
<feature type="transmembrane region" description="Helical" evidence="8">
    <location>
        <begin position="32"/>
        <end position="58"/>
    </location>
</feature>
<keyword evidence="10" id="KW-1185">Reference proteome</keyword>
<dbReference type="InterPro" id="IPR004299">
    <property type="entry name" value="MBOAT_fam"/>
</dbReference>
<dbReference type="InterPro" id="IPR028362">
    <property type="entry name" value="AlgI"/>
</dbReference>
<organism evidence="9 10">
    <name type="scientific">Christiangramia sediminicola</name>
    <dbReference type="NCBI Taxonomy" id="3073267"/>
    <lineage>
        <taxon>Bacteria</taxon>
        <taxon>Pseudomonadati</taxon>
        <taxon>Bacteroidota</taxon>
        <taxon>Flavobacteriia</taxon>
        <taxon>Flavobacteriales</taxon>
        <taxon>Flavobacteriaceae</taxon>
        <taxon>Christiangramia</taxon>
    </lineage>
</organism>
<gene>
    <name evidence="9" type="ORF">RE431_08080</name>
</gene>
<dbReference type="GO" id="GO:0016746">
    <property type="term" value="F:acyltransferase activity"/>
    <property type="evidence" value="ECO:0007669"/>
    <property type="project" value="UniProtKB-KW"/>
</dbReference>
<feature type="transmembrane region" description="Helical" evidence="8">
    <location>
        <begin position="203"/>
        <end position="221"/>
    </location>
</feature>
<reference evidence="10" key="1">
    <citation type="submission" date="2023-07" db="EMBL/GenBank/DDBJ databases">
        <title>Christiangramia sp. SM2212., a novel bacterium of the family Flavobacteriaceae isolated from the sea sediment.</title>
        <authorList>
            <person name="Wang J."/>
            <person name="Zhang X."/>
        </authorList>
    </citation>
    <scope>NUCLEOTIDE SEQUENCE [LARGE SCALE GENOMIC DNA]</scope>
    <source>
        <strain evidence="10">SM2212</strain>
    </source>
</reference>
<dbReference type="PIRSF" id="PIRSF016636">
    <property type="entry name" value="AlgI_DltB"/>
    <property type="match status" value="1"/>
</dbReference>
<evidence type="ECO:0000256" key="6">
    <source>
        <dbReference type="ARBA" id="ARBA00023136"/>
    </source>
</evidence>
<accession>A0ABU1EQC1</accession>
<evidence type="ECO:0000256" key="4">
    <source>
        <dbReference type="ARBA" id="ARBA00022692"/>
    </source>
</evidence>
<evidence type="ECO:0000313" key="10">
    <source>
        <dbReference type="Proteomes" id="UP001257234"/>
    </source>
</evidence>
<comment type="subcellular location">
    <subcellularLocation>
        <location evidence="1">Cell membrane</location>
        <topology evidence="1">Multi-pass membrane protein</topology>
    </subcellularLocation>
</comment>
<keyword evidence="7 9" id="KW-0012">Acyltransferase</keyword>
<feature type="transmembrane region" description="Helical" evidence="8">
    <location>
        <begin position="458"/>
        <end position="473"/>
    </location>
</feature>
<dbReference type="InterPro" id="IPR024194">
    <property type="entry name" value="Ac/AlaTfrase_AlgI/DltB"/>
</dbReference>
<evidence type="ECO:0000256" key="8">
    <source>
        <dbReference type="SAM" id="Phobius"/>
    </source>
</evidence>
<sequence length="483" mass="57090">MLFNSLDFAIFLPIVFSLYWFIFNKKLKWQNLFLLIASYIFYGWWDVKFLILIFISTLTDYYTGLKIATSENHKFRKSFLILSIFVNLGMLFGFKYFNFFIDNFNRAFTLFGSSFDLNTLDIILPVGISFYTFQTISYTIDIYRRKIEPTSDFIAFSAFVSFFPQLVAGPIERAKNLLPQFENKRKFEFSQGIDGLRQILWGLFKKLVIADNCAVFVNYIFENSADLSGSTLLLGAVLFIFQIYGDFSGYSDIAIGTARLFGFNLMQNFAFPLFSRDIPEFWRRWHISLTTWFRDYLYIPLSRRGSGNFFRIRNIFILFLITGFWHGAKWTFIAWGALNAIYFLPYLLIRRVKSNKGIVAEHSIFPNLKEIYQVTRSFVLAAIGIIFFRASDIQHAINYLIGIFDESLFTLPYYRGLGYIRPLIILIIFFMVVEWFGRRNKYALELVKSFKFKSLRRAFYFLIILLIGLYMWSETNDFIYFQF</sequence>
<evidence type="ECO:0000256" key="2">
    <source>
        <dbReference type="ARBA" id="ARBA00010323"/>
    </source>
</evidence>
<dbReference type="PIRSF" id="PIRSF500217">
    <property type="entry name" value="AlgI"/>
    <property type="match status" value="1"/>
</dbReference>
<proteinExistence type="inferred from homology"/>
<feature type="transmembrane region" description="Helical" evidence="8">
    <location>
        <begin position="309"/>
        <end position="326"/>
    </location>
</feature>
<comment type="caution">
    <text evidence="9">The sequence shown here is derived from an EMBL/GenBank/DDBJ whole genome shotgun (WGS) entry which is preliminary data.</text>
</comment>
<feature type="transmembrane region" description="Helical" evidence="8">
    <location>
        <begin position="78"/>
        <end position="97"/>
    </location>
</feature>
<feature type="transmembrane region" description="Helical" evidence="8">
    <location>
        <begin position="227"/>
        <end position="245"/>
    </location>
</feature>
<evidence type="ECO:0000256" key="1">
    <source>
        <dbReference type="ARBA" id="ARBA00004651"/>
    </source>
</evidence>
<evidence type="ECO:0000256" key="3">
    <source>
        <dbReference type="ARBA" id="ARBA00022475"/>
    </source>
</evidence>
<keyword evidence="6 7" id="KW-0472">Membrane</keyword>
<keyword evidence="4 8" id="KW-0812">Transmembrane</keyword>
<name>A0ABU1EQC1_9FLAO</name>
<dbReference type="Pfam" id="PF03062">
    <property type="entry name" value="MBOAT"/>
    <property type="match status" value="1"/>
</dbReference>
<dbReference type="EMBL" id="JAVJIU010000003">
    <property type="protein sequence ID" value="MDR5590594.1"/>
    <property type="molecule type" value="Genomic_DNA"/>
</dbReference>
<keyword evidence="5 8" id="KW-1133">Transmembrane helix</keyword>
<comment type="similarity">
    <text evidence="2 7">Belongs to the membrane-bound acyltransferase family.</text>
</comment>
<evidence type="ECO:0000256" key="5">
    <source>
        <dbReference type="ARBA" id="ARBA00022989"/>
    </source>
</evidence>
<keyword evidence="3 7" id="KW-1003">Cell membrane</keyword>
<feature type="transmembrane region" description="Helical" evidence="8">
    <location>
        <begin position="370"/>
        <end position="390"/>
    </location>
</feature>
<dbReference type="PANTHER" id="PTHR13285">
    <property type="entry name" value="ACYLTRANSFERASE"/>
    <property type="match status" value="1"/>
</dbReference>
<dbReference type="PANTHER" id="PTHR13285:SF18">
    <property type="entry name" value="PROTEIN-CYSTEINE N-PALMITOYLTRANSFERASE RASP"/>
    <property type="match status" value="1"/>
</dbReference>
<evidence type="ECO:0000256" key="7">
    <source>
        <dbReference type="PIRNR" id="PIRNR016636"/>
    </source>
</evidence>